<dbReference type="PROSITE" id="PS51257">
    <property type="entry name" value="PROKAR_LIPOPROTEIN"/>
    <property type="match status" value="1"/>
</dbReference>
<name>A0A5C6MRL0_9TELE</name>
<dbReference type="Proteomes" id="UP000324091">
    <property type="component" value="Chromosome 8"/>
</dbReference>
<evidence type="ECO:0000313" key="1">
    <source>
        <dbReference type="EMBL" id="TWW56090.1"/>
    </source>
</evidence>
<dbReference type="EMBL" id="RHFK02000021">
    <property type="protein sequence ID" value="TWW56090.1"/>
    <property type="molecule type" value="Genomic_DNA"/>
</dbReference>
<organism evidence="1 2">
    <name type="scientific">Takifugu flavidus</name>
    <name type="common">sansaifugu</name>
    <dbReference type="NCBI Taxonomy" id="433684"/>
    <lineage>
        <taxon>Eukaryota</taxon>
        <taxon>Metazoa</taxon>
        <taxon>Chordata</taxon>
        <taxon>Craniata</taxon>
        <taxon>Vertebrata</taxon>
        <taxon>Euteleostomi</taxon>
        <taxon>Actinopterygii</taxon>
        <taxon>Neopterygii</taxon>
        <taxon>Teleostei</taxon>
        <taxon>Neoteleostei</taxon>
        <taxon>Acanthomorphata</taxon>
        <taxon>Eupercaria</taxon>
        <taxon>Tetraodontiformes</taxon>
        <taxon>Tetradontoidea</taxon>
        <taxon>Tetraodontidae</taxon>
        <taxon>Takifugu</taxon>
    </lineage>
</organism>
<dbReference type="AlphaFoldDB" id="A0A5C6MRL0"/>
<evidence type="ECO:0000313" key="2">
    <source>
        <dbReference type="Proteomes" id="UP000324091"/>
    </source>
</evidence>
<comment type="caution">
    <text evidence="1">The sequence shown here is derived from an EMBL/GenBank/DDBJ whole genome shotgun (WGS) entry which is preliminary data.</text>
</comment>
<reference evidence="1 2" key="1">
    <citation type="submission" date="2019-04" db="EMBL/GenBank/DDBJ databases">
        <title>Chromosome genome assembly for Takifugu flavidus.</title>
        <authorList>
            <person name="Xiao S."/>
        </authorList>
    </citation>
    <scope>NUCLEOTIDE SEQUENCE [LARGE SCALE GENOMIC DNA]</scope>
    <source>
        <strain evidence="1">HTHZ2018</strain>
        <tissue evidence="1">Muscle</tissue>
    </source>
</reference>
<proteinExistence type="predicted"/>
<keyword evidence="2" id="KW-1185">Reference proteome</keyword>
<sequence length="106" mass="11377">MRRLRPSTWLLAAQSGFAACPAEDVANLEPGHIAVPLRSHSHRSLKAGAFSCLSPAPFASSGAAGDSAAEARCRAAAQRGIDTYRGVRLRERRQRERGKTLSATFD</sequence>
<accession>A0A5C6MRL0</accession>
<gene>
    <name evidence="1" type="ORF">D4764_08G0000770</name>
</gene>
<protein>
    <submittedName>
        <fullName evidence="1">Uncharacterized protein</fullName>
    </submittedName>
</protein>